<gene>
    <name evidence="1" type="ORF">EV421DRAFT_1754883</name>
</gene>
<reference evidence="1" key="1">
    <citation type="submission" date="2023-06" db="EMBL/GenBank/DDBJ databases">
        <authorList>
            <consortium name="Lawrence Berkeley National Laboratory"/>
            <person name="Ahrendt S."/>
            <person name="Sahu N."/>
            <person name="Indic B."/>
            <person name="Wong-Bajracharya J."/>
            <person name="Merenyi Z."/>
            <person name="Ke H.-M."/>
            <person name="Monk M."/>
            <person name="Kocsube S."/>
            <person name="Drula E."/>
            <person name="Lipzen A."/>
            <person name="Balint B."/>
            <person name="Henrissat B."/>
            <person name="Andreopoulos B."/>
            <person name="Martin F.M."/>
            <person name="Harder C.B."/>
            <person name="Rigling D."/>
            <person name="Ford K.L."/>
            <person name="Foster G.D."/>
            <person name="Pangilinan J."/>
            <person name="Papanicolaou A."/>
            <person name="Barry K."/>
            <person name="LaButti K."/>
            <person name="Viragh M."/>
            <person name="Koriabine M."/>
            <person name="Yan M."/>
            <person name="Riley R."/>
            <person name="Champramary S."/>
            <person name="Plett K.L."/>
            <person name="Tsai I.J."/>
            <person name="Slot J."/>
            <person name="Sipos G."/>
            <person name="Plett J."/>
            <person name="Nagy L.G."/>
            <person name="Grigoriev I.V."/>
        </authorList>
    </citation>
    <scope>NUCLEOTIDE SEQUENCE</scope>
    <source>
        <strain evidence="1">FPL87.14</strain>
    </source>
</reference>
<organism evidence="1 2">
    <name type="scientific">Armillaria borealis</name>
    <dbReference type="NCBI Taxonomy" id="47425"/>
    <lineage>
        <taxon>Eukaryota</taxon>
        <taxon>Fungi</taxon>
        <taxon>Dikarya</taxon>
        <taxon>Basidiomycota</taxon>
        <taxon>Agaricomycotina</taxon>
        <taxon>Agaricomycetes</taxon>
        <taxon>Agaricomycetidae</taxon>
        <taxon>Agaricales</taxon>
        <taxon>Marasmiineae</taxon>
        <taxon>Physalacriaceae</taxon>
        <taxon>Armillaria</taxon>
    </lineage>
</organism>
<comment type="caution">
    <text evidence="1">The sequence shown here is derived from an EMBL/GenBank/DDBJ whole genome shotgun (WGS) entry which is preliminary data.</text>
</comment>
<sequence length="164" mass="18317">MKPVIVVVDTPPHHFLKYAASAPPRYADTRNSTHLDATAKHKFSMGFLADPESCTNPRTRLTTDHVQSHPSSKPFLENVRSYSHAWERYLPRREEMGRPSIGGVYDIFGMNIAAGGVDVDVHPERRVCFESLDRIPVSSRDGCTVLPPLLLGSVIANLQHLYPL</sequence>
<dbReference type="AlphaFoldDB" id="A0AA39N481"/>
<accession>A0AA39N481</accession>
<dbReference type="EMBL" id="JAUEPT010000001">
    <property type="protein sequence ID" value="KAK0456814.1"/>
    <property type="molecule type" value="Genomic_DNA"/>
</dbReference>
<proteinExistence type="predicted"/>
<dbReference type="Proteomes" id="UP001175226">
    <property type="component" value="Unassembled WGS sequence"/>
</dbReference>
<keyword evidence="2" id="KW-1185">Reference proteome</keyword>
<evidence type="ECO:0000313" key="1">
    <source>
        <dbReference type="EMBL" id="KAK0456814.1"/>
    </source>
</evidence>
<protein>
    <submittedName>
        <fullName evidence="1">Uncharacterized protein</fullName>
    </submittedName>
</protein>
<name>A0AA39N481_9AGAR</name>
<evidence type="ECO:0000313" key="2">
    <source>
        <dbReference type="Proteomes" id="UP001175226"/>
    </source>
</evidence>